<reference evidence="2 3" key="1">
    <citation type="submission" date="2014-04" db="EMBL/GenBank/DDBJ databases">
        <title>Aquimarina sp. 22II-S11-z7 Genome Sequencing.</title>
        <authorList>
            <person name="Lai Q."/>
        </authorList>
    </citation>
    <scope>NUCLEOTIDE SEQUENCE [LARGE SCALE GENOMIC DNA]</scope>
    <source>
        <strain evidence="2 3">22II-S11-z7</strain>
    </source>
</reference>
<feature type="domain" description="PhnA protein N-terminal proteobacterial" evidence="1">
    <location>
        <begin position="6"/>
        <end position="52"/>
    </location>
</feature>
<dbReference type="SUPFAM" id="SSF82057">
    <property type="entry name" value="Prokaryotic SH3-related domain"/>
    <property type="match status" value="1"/>
</dbReference>
<dbReference type="AlphaFoldDB" id="A0A023BZH5"/>
<dbReference type="EMBL" id="AQRA01000001">
    <property type="protein sequence ID" value="EZH75400.1"/>
    <property type="molecule type" value="Genomic_DNA"/>
</dbReference>
<sequence>MSLERELHKRSGSVCELSGVTENLKVYEVPKSPGTGLDSHILISQVCLEQIEDPEKVDINHWRCLNDSMWSEVPAVQVMAWRMLHRLKSEGWPQDLLDMLYLDDDMTAWANATGDGDDKENAIKHLDANGALLQAGDSVVLIKDLDVKGANFTAKRGTHVRNISLVHDNPEHIEGRANGQHIVILTKFVKKS</sequence>
<evidence type="ECO:0000313" key="2">
    <source>
        <dbReference type="EMBL" id="EZH75400.1"/>
    </source>
</evidence>
<dbReference type="PANTHER" id="PTHR30305:SF3">
    <property type="entry name" value="PROTEIN YJDM"/>
    <property type="match status" value="1"/>
</dbReference>
<dbReference type="SMART" id="SM00782">
    <property type="entry name" value="PhnA_Zn_Ribbon"/>
    <property type="match status" value="1"/>
</dbReference>
<protein>
    <submittedName>
        <fullName evidence="2">PhnA protein</fullName>
    </submittedName>
</protein>
<dbReference type="RefSeq" id="WP_034237861.1">
    <property type="nucleotide sequence ID" value="NZ_AQRA01000001.1"/>
</dbReference>
<accession>A0A023BZH5</accession>
<proteinExistence type="predicted"/>
<dbReference type="Proteomes" id="UP000023541">
    <property type="component" value="Unassembled WGS sequence"/>
</dbReference>
<dbReference type="PANTHER" id="PTHR30305">
    <property type="entry name" value="PROTEIN YJDM-RELATED"/>
    <property type="match status" value="1"/>
</dbReference>
<dbReference type="Pfam" id="PF03831">
    <property type="entry name" value="YjdM"/>
    <property type="match status" value="1"/>
</dbReference>
<gene>
    <name evidence="2" type="ORF">ATO12_01075</name>
</gene>
<dbReference type="Gene3D" id="2.30.30.40">
    <property type="entry name" value="SH3 Domains"/>
    <property type="match status" value="1"/>
</dbReference>
<organism evidence="2 3">
    <name type="scientific">Aquimarina atlantica</name>
    <dbReference type="NCBI Taxonomy" id="1317122"/>
    <lineage>
        <taxon>Bacteria</taxon>
        <taxon>Pseudomonadati</taxon>
        <taxon>Bacteroidota</taxon>
        <taxon>Flavobacteriia</taxon>
        <taxon>Flavobacteriales</taxon>
        <taxon>Flavobacteriaceae</taxon>
        <taxon>Aquimarina</taxon>
    </lineage>
</organism>
<dbReference type="InterPro" id="IPR013988">
    <property type="entry name" value="YjdM_C"/>
</dbReference>
<dbReference type="InterPro" id="IPR013991">
    <property type="entry name" value="PhnaA_N_proteobac"/>
</dbReference>
<evidence type="ECO:0000259" key="1">
    <source>
        <dbReference type="SMART" id="SM00782"/>
    </source>
</evidence>
<dbReference type="OrthoDB" id="9810131at2"/>
<keyword evidence="3" id="KW-1185">Reference proteome</keyword>
<comment type="caution">
    <text evidence="2">The sequence shown here is derived from an EMBL/GenBank/DDBJ whole genome shotgun (WGS) entry which is preliminary data.</text>
</comment>
<dbReference type="eggNOG" id="COG2824">
    <property type="taxonomic scope" value="Bacteria"/>
</dbReference>
<name>A0A023BZH5_9FLAO</name>
<evidence type="ECO:0000313" key="3">
    <source>
        <dbReference type="Proteomes" id="UP000023541"/>
    </source>
</evidence>